<dbReference type="GO" id="GO:0010181">
    <property type="term" value="F:FMN binding"/>
    <property type="evidence" value="ECO:0007669"/>
    <property type="project" value="InterPro"/>
</dbReference>
<sequence length="821" mass="89244">MKLIGIVGTNAQESYNRILLQYMQKHFANKAEIEILELIDVPMFNETDDQSNNPVIQNFNNKIIQADGVIIATPEHNHSIPSALKSIIEWLSFNLHPFDGKPVMIVGASYDVQGSSRAQLHLRQILDAPGVNATVMPGYEFLLGRAHEAFDEKGDLKSERTIDFLDSCFFRFIRFTQVVSLLNVPEEISFEPGRYCVTAPGHNGDLPMVVVLSNDRIESIDINTEGESEGIADVVFKRIPSQILEGQTLNVDILSGASVTSNGVIDGVAKAIKMAGANPDVLRKRPKAPSAIDNSDVQYETDVVVVGAGGAGLSAAASVLQEGKKVIVVEKFPAVGGNTVRTGGPMNAANPKWQNTFAAIAGESHTLHEIATIDESTIDSEYLDDFKILRQQINDYLAENKDKTGYLFDSALLHRIQTYLGGKRTDQLGNVIYGQYDLVKILTDEALDSVKWLEDIGVEFDKHDVTMPVGALWRRGHKPLKSEGYAYVSALQKYVEEHGGTIITDTAVKELIVENGQVAGVIGSGLNGKKVTVKADAVILASGGFGANTKMLKEYNTYWTEIDDDIKTSNSPAITGDGIVLGQSVGADLVGMGFSQMMPVSDPETGALFSGLQVPPQNFIMVNKQGRRFVNEYGSRDKLTQAAIDNGGLFYLIADEAIKKTAYNTSQEKIDKQIAAGTLFCANTLEELAQKLGMDANVFKQTITNYNSYVDAGNDPEFGKDVFDLKVQIPPFYATPRKPAVHHTMGGLRIDTQTHVLDKSGQKIKGLYAAGEVAGGIHAGNRLGGNSLTDIFTFGRIAGKTALKDINLRMESNNGKSKKLC</sequence>
<evidence type="ECO:0000259" key="7">
    <source>
        <dbReference type="SMART" id="SM00900"/>
    </source>
</evidence>
<dbReference type="InterPro" id="IPR029039">
    <property type="entry name" value="Flavoprotein-like_sf"/>
</dbReference>
<dbReference type="InterPro" id="IPR036188">
    <property type="entry name" value="FAD/NAD-bd_sf"/>
</dbReference>
<evidence type="ECO:0000313" key="9">
    <source>
        <dbReference type="EMBL" id="OTQ10750.1"/>
    </source>
</evidence>
<dbReference type="PANTHER" id="PTHR43400">
    <property type="entry name" value="FUMARATE REDUCTASE"/>
    <property type="match status" value="1"/>
</dbReference>
<dbReference type="Pfam" id="PF04205">
    <property type="entry name" value="FMN_bind"/>
    <property type="match status" value="1"/>
</dbReference>
<keyword evidence="10" id="KW-1185">Reference proteome</keyword>
<evidence type="ECO:0000313" key="10">
    <source>
        <dbReference type="Proteomes" id="UP000194800"/>
    </source>
</evidence>
<dbReference type="EC" id="1.3.99.33" evidence="6"/>
<dbReference type="Proteomes" id="UP000194977">
    <property type="component" value="Unassembled WGS sequence"/>
</dbReference>
<dbReference type="InterPro" id="IPR050315">
    <property type="entry name" value="FAD-oxidoreductase_2"/>
</dbReference>
<dbReference type="GO" id="GO:0016020">
    <property type="term" value="C:membrane"/>
    <property type="evidence" value="ECO:0007669"/>
    <property type="project" value="InterPro"/>
</dbReference>
<dbReference type="Gene3D" id="3.90.700.10">
    <property type="entry name" value="Succinate dehydrogenase/fumarate reductase flavoprotein, catalytic domain"/>
    <property type="match status" value="1"/>
</dbReference>
<dbReference type="SMART" id="SM00900">
    <property type="entry name" value="FMN_bind"/>
    <property type="match status" value="1"/>
</dbReference>
<comment type="caution">
    <text evidence="8">The sequence shown here is derived from an EMBL/GenBank/DDBJ whole genome shotgun (WGS) entry which is preliminary data.</text>
</comment>
<comment type="catalytic activity">
    <reaction evidence="6">
        <text>dihydrourocanate + A = urocanate + AH2</text>
        <dbReference type="Rhea" id="RHEA:36059"/>
        <dbReference type="ChEBI" id="CHEBI:13193"/>
        <dbReference type="ChEBI" id="CHEBI:17499"/>
        <dbReference type="ChEBI" id="CHEBI:27247"/>
        <dbReference type="ChEBI" id="CHEBI:72991"/>
        <dbReference type="EC" id="1.3.99.33"/>
    </reaction>
</comment>
<evidence type="ECO:0000256" key="5">
    <source>
        <dbReference type="ARBA" id="ARBA00023002"/>
    </source>
</evidence>
<dbReference type="AlphaFoldDB" id="A0A242NJM7"/>
<accession>A0A242NJM7</accession>
<dbReference type="SUPFAM" id="SSF52218">
    <property type="entry name" value="Flavoproteins"/>
    <property type="match status" value="1"/>
</dbReference>
<dbReference type="InterPro" id="IPR010960">
    <property type="entry name" value="Flavocytochrome_c"/>
</dbReference>
<dbReference type="EMBL" id="NART01000013">
    <property type="protein sequence ID" value="OTQ10750.1"/>
    <property type="molecule type" value="Genomic_DNA"/>
</dbReference>
<name>A0A242NJM7_9GAMM</name>
<comment type="cofactor">
    <cofactor evidence="6">
        <name>FAD</name>
        <dbReference type="ChEBI" id="CHEBI:57692"/>
    </cofactor>
    <text evidence="6">Binds 1 FAD per subunit.</text>
</comment>
<evidence type="ECO:0000256" key="1">
    <source>
        <dbReference type="ARBA" id="ARBA00008040"/>
    </source>
</evidence>
<dbReference type="InterPro" id="IPR003953">
    <property type="entry name" value="FAD-dep_OxRdtase_2_FAD-bd"/>
</dbReference>
<evidence type="ECO:0000313" key="11">
    <source>
        <dbReference type="Proteomes" id="UP000194977"/>
    </source>
</evidence>
<evidence type="ECO:0000313" key="8">
    <source>
        <dbReference type="EMBL" id="OTQ00482.1"/>
    </source>
</evidence>
<dbReference type="Pfam" id="PF03358">
    <property type="entry name" value="FMN_red"/>
    <property type="match status" value="1"/>
</dbReference>
<dbReference type="GO" id="GO:0016491">
    <property type="term" value="F:oxidoreductase activity"/>
    <property type="evidence" value="ECO:0007669"/>
    <property type="project" value="UniProtKB-KW"/>
</dbReference>
<evidence type="ECO:0000256" key="3">
    <source>
        <dbReference type="ARBA" id="ARBA00022643"/>
    </source>
</evidence>
<organism evidence="8 11">
    <name type="scientific">Gilliamella apicola</name>
    <dbReference type="NCBI Taxonomy" id="1196095"/>
    <lineage>
        <taxon>Bacteria</taxon>
        <taxon>Pseudomonadati</taxon>
        <taxon>Pseudomonadota</taxon>
        <taxon>Gammaproteobacteria</taxon>
        <taxon>Orbales</taxon>
        <taxon>Orbaceae</taxon>
        <taxon>Gilliamella</taxon>
    </lineage>
</organism>
<dbReference type="PANTHER" id="PTHR43400:SF7">
    <property type="entry name" value="FAD-DEPENDENT OXIDOREDUCTASE 2 FAD BINDING DOMAIN-CONTAINING PROTEIN"/>
    <property type="match status" value="1"/>
</dbReference>
<dbReference type="Proteomes" id="UP000194800">
    <property type="component" value="Unassembled WGS sequence"/>
</dbReference>
<dbReference type="Gene3D" id="3.90.1010.20">
    <property type="match status" value="1"/>
</dbReference>
<dbReference type="Pfam" id="PF00890">
    <property type="entry name" value="FAD_binding_2"/>
    <property type="match status" value="1"/>
</dbReference>
<keyword evidence="3" id="KW-0288">FMN</keyword>
<keyword evidence="4 6" id="KW-0274">FAD</keyword>
<comment type="similarity">
    <text evidence="1 6">Belongs to the FAD-dependent oxidoreductase 2 family. FRD/SDH subfamily.</text>
</comment>
<dbReference type="SUPFAM" id="SSF56425">
    <property type="entry name" value="Succinate dehydrogenase/fumarate reductase flavoprotein, catalytic domain"/>
    <property type="match status" value="1"/>
</dbReference>
<comment type="cofactor">
    <cofactor evidence="6">
        <name>FMN</name>
        <dbReference type="ChEBI" id="CHEBI:58210"/>
    </cofactor>
    <text evidence="6">Binds 1 or 2 FMN covalently per subunit.</text>
</comment>
<dbReference type="RefSeq" id="WP_086271627.1">
    <property type="nucleotide sequence ID" value="NZ_MZNE01000061.1"/>
</dbReference>
<keyword evidence="5 6" id="KW-0560">Oxidoreductase</keyword>
<reference evidence="10 11" key="1">
    <citation type="submission" date="2017-03" db="EMBL/GenBank/DDBJ databases">
        <title>Comparative genomics of honeybee gut symbionts reveal geographically distinct and subgroup specific antibiotic resistance.</title>
        <authorList>
            <person name="Ludvigsen J."/>
            <person name="Porcellato D."/>
            <person name="Labee-Lund T.M."/>
            <person name="Amdam G.V."/>
            <person name="Rudi K."/>
        </authorList>
    </citation>
    <scope>NUCLEOTIDE SEQUENCE [LARGE SCALE GENOMIC DNA]</scope>
    <source>
        <strain evidence="8 11">A-7-12</strain>
        <strain evidence="9 10">A-9-12</strain>
    </source>
</reference>
<evidence type="ECO:0000256" key="2">
    <source>
        <dbReference type="ARBA" id="ARBA00022630"/>
    </source>
</evidence>
<dbReference type="InterPro" id="IPR007329">
    <property type="entry name" value="FMN-bd"/>
</dbReference>
<dbReference type="InterPro" id="IPR027477">
    <property type="entry name" value="Succ_DH/fumarate_Rdtase_cat_sf"/>
</dbReference>
<dbReference type="EMBL" id="NARP01000008">
    <property type="protein sequence ID" value="OTQ00482.1"/>
    <property type="molecule type" value="Genomic_DNA"/>
</dbReference>
<dbReference type="SUPFAM" id="SSF51905">
    <property type="entry name" value="FAD/NAD(P)-binding domain"/>
    <property type="match status" value="1"/>
</dbReference>
<dbReference type="NCBIfam" id="TIGR01813">
    <property type="entry name" value="flavo_cyto_c"/>
    <property type="match status" value="1"/>
</dbReference>
<dbReference type="InterPro" id="IPR005025">
    <property type="entry name" value="FMN_Rdtase-like_dom"/>
</dbReference>
<dbReference type="OrthoDB" id="8523426at2"/>
<gene>
    <name evidence="9" type="ORF">B6C91_04695</name>
    <name evidence="8" type="ORF">B6D08_03915</name>
</gene>
<protein>
    <recommendedName>
        <fullName evidence="6">Urocanate reductase</fullName>
        <ecNumber evidence="6">1.3.99.33</ecNumber>
    </recommendedName>
</protein>
<dbReference type="Gene3D" id="3.50.50.60">
    <property type="entry name" value="FAD/NAD(P)-binding domain"/>
    <property type="match status" value="2"/>
</dbReference>
<dbReference type="Gene3D" id="3.40.50.360">
    <property type="match status" value="1"/>
</dbReference>
<feature type="domain" description="FMN-binding" evidence="7">
    <location>
        <begin position="201"/>
        <end position="275"/>
    </location>
</feature>
<evidence type="ECO:0000256" key="4">
    <source>
        <dbReference type="ARBA" id="ARBA00022827"/>
    </source>
</evidence>
<evidence type="ECO:0000256" key="6">
    <source>
        <dbReference type="RuleBase" id="RU366062"/>
    </source>
</evidence>
<proteinExistence type="inferred from homology"/>
<keyword evidence="2 6" id="KW-0285">Flavoprotein</keyword>